<dbReference type="GO" id="GO:0008081">
    <property type="term" value="F:phosphoric diester hydrolase activity"/>
    <property type="evidence" value="ECO:0007669"/>
    <property type="project" value="TreeGrafter"/>
</dbReference>
<accession>A0A9X2FE94</accession>
<dbReference type="PROSITE" id="PS00729">
    <property type="entry name" value="AP_NUCLEASE_F2_1"/>
    <property type="match status" value="1"/>
</dbReference>
<dbReference type="EC" id="3.1.21.2" evidence="9"/>
<dbReference type="HAMAP" id="MF_00152">
    <property type="entry name" value="Nfo"/>
    <property type="match status" value="1"/>
</dbReference>
<dbReference type="PROSITE" id="PS00730">
    <property type="entry name" value="AP_NUCLEASE_F2_2"/>
    <property type="match status" value="1"/>
</dbReference>
<name>A0A9X2FE94_9BACT</name>
<feature type="binding site" evidence="9">
    <location>
        <position position="107"/>
    </location>
    <ligand>
        <name>Zn(2+)</name>
        <dbReference type="ChEBI" id="CHEBI:29105"/>
        <label>1</label>
    </ligand>
</feature>
<organism evidence="11 12">
    <name type="scientific">Aeoliella straminimaris</name>
    <dbReference type="NCBI Taxonomy" id="2954799"/>
    <lineage>
        <taxon>Bacteria</taxon>
        <taxon>Pseudomonadati</taxon>
        <taxon>Planctomycetota</taxon>
        <taxon>Planctomycetia</taxon>
        <taxon>Pirellulales</taxon>
        <taxon>Lacipirellulaceae</taxon>
        <taxon>Aeoliella</taxon>
    </lineage>
</organism>
<dbReference type="InterPro" id="IPR018246">
    <property type="entry name" value="AP_endonuc_F2_Zn_BS"/>
</dbReference>
<dbReference type="GO" id="GO:0003677">
    <property type="term" value="F:DNA binding"/>
    <property type="evidence" value="ECO:0007669"/>
    <property type="project" value="InterPro"/>
</dbReference>
<feature type="binding site" evidence="9">
    <location>
        <position position="144"/>
    </location>
    <ligand>
        <name>Zn(2+)</name>
        <dbReference type="ChEBI" id="CHEBI:29105"/>
        <label>1</label>
    </ligand>
</feature>
<dbReference type="GO" id="GO:0006284">
    <property type="term" value="P:base-excision repair"/>
    <property type="evidence" value="ECO:0007669"/>
    <property type="project" value="TreeGrafter"/>
</dbReference>
<dbReference type="AlphaFoldDB" id="A0A9X2FE94"/>
<feature type="binding site" evidence="9">
    <location>
        <position position="181"/>
    </location>
    <ligand>
        <name>Zn(2+)</name>
        <dbReference type="ChEBI" id="CHEBI:29105"/>
        <label>3</label>
    </ligand>
</feature>
<evidence type="ECO:0000313" key="11">
    <source>
        <dbReference type="EMBL" id="MCO6046583.1"/>
    </source>
</evidence>
<feature type="binding site" evidence="9">
    <location>
        <position position="215"/>
    </location>
    <ligand>
        <name>Zn(2+)</name>
        <dbReference type="ChEBI" id="CHEBI:29105"/>
        <label>2</label>
    </ligand>
</feature>
<dbReference type="CDD" id="cd00019">
    <property type="entry name" value="AP2Ec"/>
    <property type="match status" value="1"/>
</dbReference>
<feature type="binding site" evidence="9">
    <location>
        <position position="230"/>
    </location>
    <ligand>
        <name>Zn(2+)</name>
        <dbReference type="ChEBI" id="CHEBI:29105"/>
        <label>3</label>
    </ligand>
</feature>
<proteinExistence type="inferred from homology"/>
<evidence type="ECO:0000256" key="9">
    <source>
        <dbReference type="HAMAP-Rule" id="MF_00152"/>
    </source>
</evidence>
<dbReference type="GO" id="GO:0003906">
    <property type="term" value="F:DNA-(apurinic or apyrimidinic site) endonuclease activity"/>
    <property type="evidence" value="ECO:0007669"/>
    <property type="project" value="TreeGrafter"/>
</dbReference>
<feature type="binding site" evidence="9">
    <location>
        <position position="67"/>
    </location>
    <ligand>
        <name>Zn(2+)</name>
        <dbReference type="ChEBI" id="CHEBI:29105"/>
        <label>1</label>
    </ligand>
</feature>
<keyword evidence="4 9" id="KW-0255">Endonuclease</keyword>
<dbReference type="RefSeq" id="WP_252854697.1">
    <property type="nucleotide sequence ID" value="NZ_JAMXLR010000076.1"/>
</dbReference>
<comment type="caution">
    <text evidence="11">The sequence shown here is derived from an EMBL/GenBank/DDBJ whole genome shotgun (WGS) entry which is preliminary data.</text>
</comment>
<dbReference type="PANTHER" id="PTHR21445">
    <property type="entry name" value="ENDONUCLEASE IV ENDODEOXYRIBONUCLEASE IV"/>
    <property type="match status" value="1"/>
</dbReference>
<evidence type="ECO:0000256" key="2">
    <source>
        <dbReference type="ARBA" id="ARBA00022722"/>
    </source>
</evidence>
<evidence type="ECO:0000256" key="6">
    <source>
        <dbReference type="ARBA" id="ARBA00022801"/>
    </source>
</evidence>
<keyword evidence="3 9" id="KW-0479">Metal-binding</keyword>
<keyword evidence="5 9" id="KW-0227">DNA damage</keyword>
<dbReference type="GO" id="GO:0008833">
    <property type="term" value="F:deoxyribonuclease IV (phage-T4-induced) activity"/>
    <property type="evidence" value="ECO:0007669"/>
    <property type="project" value="UniProtKB-UniRule"/>
</dbReference>
<comment type="similarity">
    <text evidence="1 9">Belongs to the AP endonuclease 2 family.</text>
</comment>
<dbReference type="SMART" id="SM00518">
    <property type="entry name" value="AP2Ec"/>
    <property type="match status" value="1"/>
</dbReference>
<dbReference type="NCBIfam" id="TIGR00587">
    <property type="entry name" value="nfo"/>
    <property type="match status" value="1"/>
</dbReference>
<evidence type="ECO:0000256" key="4">
    <source>
        <dbReference type="ARBA" id="ARBA00022759"/>
    </source>
</evidence>
<dbReference type="InterPro" id="IPR001719">
    <property type="entry name" value="AP_endonuc_2"/>
</dbReference>
<keyword evidence="2 9" id="KW-0540">Nuclease</keyword>
<keyword evidence="6 9" id="KW-0378">Hydrolase</keyword>
<evidence type="ECO:0000256" key="5">
    <source>
        <dbReference type="ARBA" id="ARBA00022763"/>
    </source>
</evidence>
<dbReference type="EMBL" id="JAMXLR010000076">
    <property type="protein sequence ID" value="MCO6046583.1"/>
    <property type="molecule type" value="Genomic_DNA"/>
</dbReference>
<dbReference type="PROSITE" id="PS51432">
    <property type="entry name" value="AP_NUCLEASE_F2_4"/>
    <property type="match status" value="1"/>
</dbReference>
<comment type="catalytic activity">
    <reaction evidence="9">
        <text>Endonucleolytic cleavage to 5'-phosphooligonucleotide end-products.</text>
        <dbReference type="EC" id="3.1.21.2"/>
    </reaction>
</comment>
<dbReference type="Gene3D" id="3.20.20.150">
    <property type="entry name" value="Divalent-metal-dependent TIM barrel enzymes"/>
    <property type="match status" value="1"/>
</dbReference>
<dbReference type="Pfam" id="PF01261">
    <property type="entry name" value="AP_endonuc_2"/>
    <property type="match status" value="1"/>
</dbReference>
<keyword evidence="8 9" id="KW-0234">DNA repair</keyword>
<feature type="binding site" evidence="9">
    <location>
        <position position="260"/>
    </location>
    <ligand>
        <name>Zn(2+)</name>
        <dbReference type="ChEBI" id="CHEBI:29105"/>
        <label>2</label>
    </ligand>
</feature>
<protein>
    <recommendedName>
        <fullName evidence="9">Probable endonuclease 4</fullName>
        <ecNumber evidence="9">3.1.21.2</ecNumber>
    </recommendedName>
    <alternativeName>
        <fullName evidence="9">Endodeoxyribonuclease IV</fullName>
    </alternativeName>
    <alternativeName>
        <fullName evidence="9">Endonuclease IV</fullName>
    </alternativeName>
</protein>
<comment type="cofactor">
    <cofactor evidence="9">
        <name>Zn(2+)</name>
        <dbReference type="ChEBI" id="CHEBI:29105"/>
    </cofactor>
    <text evidence="9">Binds 3 Zn(2+) ions.</text>
</comment>
<feature type="binding site" evidence="9">
    <location>
        <position position="178"/>
    </location>
    <ligand>
        <name>Zn(2+)</name>
        <dbReference type="ChEBI" id="CHEBI:29105"/>
        <label>2</label>
    </ligand>
</feature>
<dbReference type="PROSITE" id="PS00731">
    <property type="entry name" value="AP_NUCLEASE_F2_3"/>
    <property type="match status" value="1"/>
</dbReference>
<keyword evidence="12" id="KW-1185">Reference proteome</keyword>
<keyword evidence="7 9" id="KW-0862">Zinc</keyword>
<evidence type="ECO:0000256" key="1">
    <source>
        <dbReference type="ARBA" id="ARBA00005340"/>
    </source>
</evidence>
<evidence type="ECO:0000313" key="12">
    <source>
        <dbReference type="Proteomes" id="UP001155241"/>
    </source>
</evidence>
<dbReference type="InterPro" id="IPR036237">
    <property type="entry name" value="Xyl_isomerase-like_sf"/>
</dbReference>
<comment type="function">
    <text evidence="9">Endonuclease IV plays a role in DNA repair. It cleaves phosphodiester bonds at apurinic or apyrimidinic (AP) sites, generating a 3'-hydroxyl group and a 5'-terminal sugar phosphate.</text>
</comment>
<dbReference type="Proteomes" id="UP001155241">
    <property type="component" value="Unassembled WGS sequence"/>
</dbReference>
<evidence type="ECO:0000256" key="3">
    <source>
        <dbReference type="ARBA" id="ARBA00022723"/>
    </source>
</evidence>
<dbReference type="FunFam" id="3.20.20.150:FF:000001">
    <property type="entry name" value="Probable endonuclease 4"/>
    <property type="match status" value="1"/>
</dbReference>
<gene>
    <name evidence="9" type="primary">nfo</name>
    <name evidence="11" type="ORF">NG895_22015</name>
</gene>
<dbReference type="InterPro" id="IPR013022">
    <property type="entry name" value="Xyl_isomerase-like_TIM-brl"/>
</dbReference>
<feature type="binding site" evidence="9">
    <location>
        <position position="144"/>
    </location>
    <ligand>
        <name>Zn(2+)</name>
        <dbReference type="ChEBI" id="CHEBI:29105"/>
        <label>2</label>
    </ligand>
</feature>
<evidence type="ECO:0000259" key="10">
    <source>
        <dbReference type="Pfam" id="PF01261"/>
    </source>
</evidence>
<feature type="domain" description="Xylose isomerase-like TIM barrel" evidence="10">
    <location>
        <begin position="18"/>
        <end position="274"/>
    </location>
</feature>
<sequence length="286" mass="31806">MPILGAHMSIAGGYYKSVEAASKAGCDCVQLFTKNNNQWRAKELTDEDAERFKASLKELGIKHPIAHDSYLINLGSPDDELWKKSVDALVIELQRAAKLGIPYVVAHPGAYTTTSEKVGIRRIAKGLNEVHKQTGGIESQVLLENTAGQGSNLGWKFEHLAEIIEKTRNPDRLGVCIDTCHAFAAGYAMETKKEYLATIRELDKTVGYKLVKAFHLNDSLKPFGSRVDRHAAIGEGEMGLEPFRHLLNDRRFRKVPMYMETPKGESDSGEDLDVVNLRILRSLVSK</sequence>
<reference evidence="11" key="1">
    <citation type="submission" date="2022-06" db="EMBL/GenBank/DDBJ databases">
        <title>Aeoliella straminimaris, a novel planctomycete from sediments.</title>
        <authorList>
            <person name="Vitorino I.R."/>
            <person name="Lage O.M."/>
        </authorList>
    </citation>
    <scope>NUCLEOTIDE SEQUENCE</scope>
    <source>
        <strain evidence="11">ICT_H6.2</strain>
    </source>
</reference>
<dbReference type="PANTHER" id="PTHR21445:SF0">
    <property type="entry name" value="APURINIC-APYRIMIDINIC ENDONUCLEASE"/>
    <property type="match status" value="1"/>
</dbReference>
<feature type="binding site" evidence="9">
    <location>
        <position position="228"/>
    </location>
    <ligand>
        <name>Zn(2+)</name>
        <dbReference type="ChEBI" id="CHEBI:29105"/>
        <label>3</label>
    </ligand>
</feature>
<dbReference type="GO" id="GO:0008270">
    <property type="term" value="F:zinc ion binding"/>
    <property type="evidence" value="ECO:0007669"/>
    <property type="project" value="UniProtKB-UniRule"/>
</dbReference>
<evidence type="ECO:0000256" key="7">
    <source>
        <dbReference type="ARBA" id="ARBA00022833"/>
    </source>
</evidence>
<evidence type="ECO:0000256" key="8">
    <source>
        <dbReference type="ARBA" id="ARBA00023204"/>
    </source>
</evidence>
<dbReference type="SUPFAM" id="SSF51658">
    <property type="entry name" value="Xylose isomerase-like"/>
    <property type="match status" value="1"/>
</dbReference>